<evidence type="ECO:0000256" key="2">
    <source>
        <dbReference type="ARBA" id="ARBA00004370"/>
    </source>
</evidence>
<feature type="transmembrane region" description="Helical" evidence="10">
    <location>
        <begin position="182"/>
        <end position="200"/>
    </location>
</feature>
<comment type="catalytic activity">
    <reaction evidence="1">
        <text>ATP + protein L-histidine = ADP + protein N-phospho-L-histidine.</text>
        <dbReference type="EC" id="2.7.13.3"/>
    </reaction>
</comment>
<dbReference type="PANTHER" id="PTHR45436">
    <property type="entry name" value="SENSOR HISTIDINE KINASE YKOH"/>
    <property type="match status" value="1"/>
</dbReference>
<evidence type="ECO:0000259" key="12">
    <source>
        <dbReference type="PROSITE" id="PS50885"/>
    </source>
</evidence>
<evidence type="ECO:0000256" key="9">
    <source>
        <dbReference type="ARBA" id="ARBA00023012"/>
    </source>
</evidence>
<evidence type="ECO:0000259" key="11">
    <source>
        <dbReference type="PROSITE" id="PS50109"/>
    </source>
</evidence>
<feature type="domain" description="HAMP" evidence="12">
    <location>
        <begin position="202"/>
        <end position="256"/>
    </location>
</feature>
<name>A0A934S896_9BACT</name>
<dbReference type="GO" id="GO:0000155">
    <property type="term" value="F:phosphorelay sensor kinase activity"/>
    <property type="evidence" value="ECO:0007669"/>
    <property type="project" value="InterPro"/>
</dbReference>
<evidence type="ECO:0000256" key="1">
    <source>
        <dbReference type="ARBA" id="ARBA00000085"/>
    </source>
</evidence>
<keyword evidence="4" id="KW-0597">Phosphoprotein</keyword>
<keyword evidence="10" id="KW-0472">Membrane</keyword>
<dbReference type="Pfam" id="PF00512">
    <property type="entry name" value="HisKA"/>
    <property type="match status" value="1"/>
</dbReference>
<evidence type="ECO:0000313" key="14">
    <source>
        <dbReference type="Proteomes" id="UP000603141"/>
    </source>
</evidence>
<dbReference type="SUPFAM" id="SSF55874">
    <property type="entry name" value="ATPase domain of HSP90 chaperone/DNA topoisomerase II/histidine kinase"/>
    <property type="match status" value="1"/>
</dbReference>
<dbReference type="PROSITE" id="PS50109">
    <property type="entry name" value="HIS_KIN"/>
    <property type="match status" value="1"/>
</dbReference>
<keyword evidence="7 13" id="KW-0418">Kinase</keyword>
<dbReference type="InterPro" id="IPR036890">
    <property type="entry name" value="HATPase_C_sf"/>
</dbReference>
<dbReference type="RefSeq" id="WP_200270819.1">
    <property type="nucleotide sequence ID" value="NZ_JAENIJ010000017.1"/>
</dbReference>
<dbReference type="SMART" id="SM00388">
    <property type="entry name" value="HisKA"/>
    <property type="match status" value="1"/>
</dbReference>
<evidence type="ECO:0000256" key="10">
    <source>
        <dbReference type="SAM" id="Phobius"/>
    </source>
</evidence>
<sequence length="478" mass="53130">MKHPSIRKRLILGSCLLTALVLAIANFSVYQAIARSLRHELDLQLFQSASILSKYSELEGGKVVYEWHEAMESGDGPGISGVFQFWDINSNTTLRSPDLKSENLPKFHGALNQPVIRDIKFADGRAGRAVGLMHLPFLDEEGKAEMARLGIDRKVEELPQILVTARETSSLEKQLFSIRKHLLLATLATVTTLWLAIIFISKRTLAPIGHLSSALLKRTTQEKNPPLEIPVDLPSELVPLAEAFNTTLTKIEAAREHERDFALHAAHELRTPIAGIHSTLEAALHRPRETLDLRKRMEAAMEITSSMRVVINSLMRMARLRGGLERISKQKFPPEDLISRIIEMEQETDQSSHLAEIIRESDELVPIFTDLGLFNILATNLIENAFRHSPKGGKITVKLLSTQERFALSISNDRGSLSAENSNRLFEPFQRGPQANADSPGAGIGLSLAREIATMLGGNLKVLFEDPNAVTFQFELPA</sequence>
<dbReference type="InterPro" id="IPR003594">
    <property type="entry name" value="HATPase_dom"/>
</dbReference>
<dbReference type="InterPro" id="IPR003660">
    <property type="entry name" value="HAMP_dom"/>
</dbReference>
<accession>A0A934S896</accession>
<dbReference type="EMBL" id="JAENIJ010000017">
    <property type="protein sequence ID" value="MBK1883064.1"/>
    <property type="molecule type" value="Genomic_DNA"/>
</dbReference>
<dbReference type="AlphaFoldDB" id="A0A934S896"/>
<keyword evidence="8 10" id="KW-1133">Transmembrane helix</keyword>
<keyword evidence="5" id="KW-0808">Transferase</keyword>
<keyword evidence="9" id="KW-0902">Two-component regulatory system</keyword>
<dbReference type="CDD" id="cd00082">
    <property type="entry name" value="HisKA"/>
    <property type="match status" value="1"/>
</dbReference>
<dbReference type="Pfam" id="PF02518">
    <property type="entry name" value="HATPase_c"/>
    <property type="match status" value="1"/>
</dbReference>
<dbReference type="Gene3D" id="3.30.565.10">
    <property type="entry name" value="Histidine kinase-like ATPase, C-terminal domain"/>
    <property type="match status" value="1"/>
</dbReference>
<protein>
    <recommendedName>
        <fullName evidence="3">histidine kinase</fullName>
        <ecNumber evidence="3">2.7.13.3</ecNumber>
    </recommendedName>
</protein>
<dbReference type="InterPro" id="IPR005467">
    <property type="entry name" value="His_kinase_dom"/>
</dbReference>
<proteinExistence type="predicted"/>
<feature type="domain" description="Histidine kinase" evidence="11">
    <location>
        <begin position="264"/>
        <end position="478"/>
    </location>
</feature>
<dbReference type="PROSITE" id="PS50885">
    <property type="entry name" value="HAMP"/>
    <property type="match status" value="1"/>
</dbReference>
<evidence type="ECO:0000256" key="3">
    <source>
        <dbReference type="ARBA" id="ARBA00012438"/>
    </source>
</evidence>
<evidence type="ECO:0000313" key="13">
    <source>
        <dbReference type="EMBL" id="MBK1883064.1"/>
    </source>
</evidence>
<dbReference type="InterPro" id="IPR036097">
    <property type="entry name" value="HisK_dim/P_sf"/>
</dbReference>
<evidence type="ECO:0000256" key="4">
    <source>
        <dbReference type="ARBA" id="ARBA00022553"/>
    </source>
</evidence>
<dbReference type="EC" id="2.7.13.3" evidence="3"/>
<evidence type="ECO:0000256" key="8">
    <source>
        <dbReference type="ARBA" id="ARBA00022989"/>
    </source>
</evidence>
<keyword evidence="6 10" id="KW-0812">Transmembrane</keyword>
<gene>
    <name evidence="13" type="ORF">JIN85_11600</name>
</gene>
<evidence type="ECO:0000256" key="7">
    <source>
        <dbReference type="ARBA" id="ARBA00022777"/>
    </source>
</evidence>
<dbReference type="InterPro" id="IPR050428">
    <property type="entry name" value="TCS_sensor_his_kinase"/>
</dbReference>
<comment type="subcellular location">
    <subcellularLocation>
        <location evidence="2">Membrane</location>
    </subcellularLocation>
</comment>
<comment type="caution">
    <text evidence="13">The sequence shown here is derived from an EMBL/GenBank/DDBJ whole genome shotgun (WGS) entry which is preliminary data.</text>
</comment>
<dbReference type="SMART" id="SM00387">
    <property type="entry name" value="HATPase_c"/>
    <property type="match status" value="1"/>
</dbReference>
<dbReference type="Gene3D" id="1.10.287.130">
    <property type="match status" value="1"/>
</dbReference>
<dbReference type="GO" id="GO:0016020">
    <property type="term" value="C:membrane"/>
    <property type="evidence" value="ECO:0007669"/>
    <property type="project" value="UniProtKB-SubCell"/>
</dbReference>
<reference evidence="13" key="1">
    <citation type="submission" date="2021-01" db="EMBL/GenBank/DDBJ databases">
        <title>Modified the classification status of verrucomicrobia.</title>
        <authorList>
            <person name="Feng X."/>
        </authorList>
    </citation>
    <scope>NUCLEOTIDE SEQUENCE</scope>
    <source>
        <strain evidence="13">KCTC 22041</strain>
    </source>
</reference>
<evidence type="ECO:0000256" key="5">
    <source>
        <dbReference type="ARBA" id="ARBA00022679"/>
    </source>
</evidence>
<dbReference type="Proteomes" id="UP000603141">
    <property type="component" value="Unassembled WGS sequence"/>
</dbReference>
<keyword evidence="14" id="KW-1185">Reference proteome</keyword>
<dbReference type="PANTHER" id="PTHR45436:SF5">
    <property type="entry name" value="SENSOR HISTIDINE KINASE TRCS"/>
    <property type="match status" value="1"/>
</dbReference>
<evidence type="ECO:0000256" key="6">
    <source>
        <dbReference type="ARBA" id="ARBA00022692"/>
    </source>
</evidence>
<dbReference type="SUPFAM" id="SSF47384">
    <property type="entry name" value="Homodimeric domain of signal transducing histidine kinase"/>
    <property type="match status" value="1"/>
</dbReference>
<dbReference type="InterPro" id="IPR003661">
    <property type="entry name" value="HisK_dim/P_dom"/>
</dbReference>
<organism evidence="13 14">
    <name type="scientific">Luteolibacter pohnpeiensis</name>
    <dbReference type="NCBI Taxonomy" id="454153"/>
    <lineage>
        <taxon>Bacteria</taxon>
        <taxon>Pseudomonadati</taxon>
        <taxon>Verrucomicrobiota</taxon>
        <taxon>Verrucomicrobiia</taxon>
        <taxon>Verrucomicrobiales</taxon>
        <taxon>Verrucomicrobiaceae</taxon>
        <taxon>Luteolibacter</taxon>
    </lineage>
</organism>